<dbReference type="KEGG" id="dps:DP1071"/>
<keyword evidence="1" id="KW-0472">Membrane</keyword>
<dbReference type="InterPro" id="IPR010352">
    <property type="entry name" value="DUF945"/>
</dbReference>
<evidence type="ECO:0000313" key="2">
    <source>
        <dbReference type="EMBL" id="CAG35800.1"/>
    </source>
</evidence>
<gene>
    <name evidence="2" type="ordered locus">DP1071</name>
</gene>
<dbReference type="STRING" id="177439.DP1071"/>
<dbReference type="Proteomes" id="UP000000602">
    <property type="component" value="Chromosome"/>
</dbReference>
<dbReference type="EMBL" id="CR522870">
    <property type="protein sequence ID" value="CAG35800.1"/>
    <property type="molecule type" value="Genomic_DNA"/>
</dbReference>
<organism evidence="2 3">
    <name type="scientific">Desulfotalea psychrophila (strain LSv54 / DSM 12343)</name>
    <dbReference type="NCBI Taxonomy" id="177439"/>
    <lineage>
        <taxon>Bacteria</taxon>
        <taxon>Pseudomonadati</taxon>
        <taxon>Thermodesulfobacteriota</taxon>
        <taxon>Desulfobulbia</taxon>
        <taxon>Desulfobulbales</taxon>
        <taxon>Desulfocapsaceae</taxon>
        <taxon>Desulfotalea</taxon>
    </lineage>
</organism>
<keyword evidence="1" id="KW-0812">Transmembrane</keyword>
<protein>
    <recommendedName>
        <fullName evidence="4">DUF945 family protein</fullName>
    </recommendedName>
</protein>
<dbReference type="eggNOG" id="COG5339">
    <property type="taxonomic scope" value="Bacteria"/>
</dbReference>
<dbReference type="AlphaFoldDB" id="Q6APC4"/>
<name>Q6APC4_DESPS</name>
<accession>Q6APC4</accession>
<evidence type="ECO:0000256" key="1">
    <source>
        <dbReference type="SAM" id="Phobius"/>
    </source>
</evidence>
<keyword evidence="1" id="KW-1133">Transmembrane helix</keyword>
<evidence type="ECO:0008006" key="4">
    <source>
        <dbReference type="Google" id="ProtNLM"/>
    </source>
</evidence>
<reference evidence="3" key="1">
    <citation type="journal article" date="2004" name="Environ. Microbiol.">
        <title>The genome of Desulfotalea psychrophila, a sulfate-reducing bacterium from permanently cold Arctic sediments.</title>
        <authorList>
            <person name="Rabus R."/>
            <person name="Ruepp A."/>
            <person name="Frickey T."/>
            <person name="Rattei T."/>
            <person name="Fartmann B."/>
            <person name="Stark M."/>
            <person name="Bauer M."/>
            <person name="Zibat A."/>
            <person name="Lombardot T."/>
            <person name="Becker I."/>
            <person name="Amann J."/>
            <person name="Gellner K."/>
            <person name="Teeling H."/>
            <person name="Leuschner W.D."/>
            <person name="Gloeckner F.-O."/>
            <person name="Lupas A.N."/>
            <person name="Amann R."/>
            <person name="Klenk H.-P."/>
        </authorList>
    </citation>
    <scope>NUCLEOTIDE SEQUENCE [LARGE SCALE GENOMIC DNA]</scope>
    <source>
        <strain evidence="3">DSM 12343 / LSv54</strain>
    </source>
</reference>
<dbReference type="Pfam" id="PF06097">
    <property type="entry name" value="DUF945"/>
    <property type="match status" value="1"/>
</dbReference>
<feature type="transmembrane region" description="Helical" evidence="1">
    <location>
        <begin position="14"/>
        <end position="36"/>
    </location>
</feature>
<evidence type="ECO:0000313" key="3">
    <source>
        <dbReference type="Proteomes" id="UP000000602"/>
    </source>
</evidence>
<keyword evidence="3" id="KW-1185">Reference proteome</keyword>
<sequence>MLSNSQEGVGMKKIMVGFVALLVVAGVCAPFINGLVMEKMVTQSQDDLNKMYVDTGSDMAVEVIKYDRKFSSSEIEWKIKLGSLAAIYGVDEIIFVDRADHGFTGVVSKTSLEKNRWFVDLLDDKFDGKNPLTITTTYRLGRKIESVIDIGSFTLQLGNESVASLPGRIVSEYDVGLTHWISEATWAGFSVPGKVSMGGFSLGCDLEKISTYIWDGDLSYEIKDIKVEGKKGNFELVNFAVQYTLGYDKNKNMLSMGGEIEIASIAVANQKVKDAVIKLAINNIDAQSYEEFMKIYTQTIASTLDDISLKKESSEGMDEALKQEMATAGIQMMAACEKFLKKGLELKISDLHVQLPEGRISGNAGLILNKDVTFAQLAPIVIQPNLAFDIFSLQSDFSIPAELISDKSKLVSPVFPGMQTGLFVIDGENLVHRTQTKNGKLLLNGNEMLFH</sequence>
<dbReference type="HOGENOM" id="CLU_606541_0_0_7"/>
<proteinExistence type="predicted"/>